<organism evidence="4 5">
    <name type="scientific">Bifidobacterium pseudolongum subsp. globosum</name>
    <dbReference type="NCBI Taxonomy" id="1690"/>
    <lineage>
        <taxon>Bacteria</taxon>
        <taxon>Bacillati</taxon>
        <taxon>Actinomycetota</taxon>
        <taxon>Actinomycetes</taxon>
        <taxon>Bifidobacteriales</taxon>
        <taxon>Bifidobacteriaceae</taxon>
        <taxon>Bifidobacterium</taxon>
    </lineage>
</organism>
<accession>A0A2N3QGQ9</accession>
<proteinExistence type="predicted"/>
<comment type="caution">
    <text evidence="4">The sequence shown here is derived from an EMBL/GenBank/DDBJ whole genome shotgun (WGS) entry which is preliminary data.</text>
</comment>
<sequence>MILTGNEDLRVVKTITGIKRSFEELVCEKDYRAISVRELCDRAQVNKKTFYHYYGSLDELLAEVQAELIDGFLARIDGYALPDDLAAVNREFFLYAERQGRVFERITCSASYVDIRDGMMARVNALGWSGSPRFLALDEFARRVLVDVVNDVTLTAYRRWVAGGKREPLGQVIDLVNTLQLGGVRALFADGAARVDLHP</sequence>
<keyword evidence="1 2" id="KW-0238">DNA-binding</keyword>
<dbReference type="PROSITE" id="PS50977">
    <property type="entry name" value="HTH_TETR_2"/>
    <property type="match status" value="1"/>
</dbReference>
<name>A0A2N3QGQ9_9BIFI</name>
<feature type="DNA-binding region" description="H-T-H motif" evidence="2">
    <location>
        <begin position="35"/>
        <end position="54"/>
    </location>
</feature>
<evidence type="ECO:0000259" key="3">
    <source>
        <dbReference type="PROSITE" id="PS50977"/>
    </source>
</evidence>
<dbReference type="RefSeq" id="WP_101429975.1">
    <property type="nucleotide sequence ID" value="NZ_PCGZ01000006.1"/>
</dbReference>
<dbReference type="GO" id="GO:0003677">
    <property type="term" value="F:DNA binding"/>
    <property type="evidence" value="ECO:0007669"/>
    <property type="project" value="UniProtKB-UniRule"/>
</dbReference>
<gene>
    <name evidence="4" type="ORF">CQR46_1106</name>
</gene>
<dbReference type="AlphaFoldDB" id="A0A2N3QGQ9"/>
<evidence type="ECO:0000256" key="2">
    <source>
        <dbReference type="PROSITE-ProRule" id="PRU00335"/>
    </source>
</evidence>
<dbReference type="PANTHER" id="PTHR43479:SF7">
    <property type="entry name" value="TETR-FAMILY TRANSCRIPTIONAL REGULATOR"/>
    <property type="match status" value="1"/>
</dbReference>
<dbReference type="SUPFAM" id="SSF46689">
    <property type="entry name" value="Homeodomain-like"/>
    <property type="match status" value="1"/>
</dbReference>
<dbReference type="InterPro" id="IPR050624">
    <property type="entry name" value="HTH-type_Tx_Regulator"/>
</dbReference>
<evidence type="ECO:0000313" key="4">
    <source>
        <dbReference type="EMBL" id="PKU90463.1"/>
    </source>
</evidence>
<evidence type="ECO:0000313" key="5">
    <source>
        <dbReference type="Proteomes" id="UP000233730"/>
    </source>
</evidence>
<dbReference type="Pfam" id="PF00440">
    <property type="entry name" value="TetR_N"/>
    <property type="match status" value="1"/>
</dbReference>
<dbReference type="InterPro" id="IPR009057">
    <property type="entry name" value="Homeodomain-like_sf"/>
</dbReference>
<dbReference type="PANTHER" id="PTHR43479">
    <property type="entry name" value="ACREF/ENVCD OPERON REPRESSOR-RELATED"/>
    <property type="match status" value="1"/>
</dbReference>
<dbReference type="Proteomes" id="UP000233730">
    <property type="component" value="Unassembled WGS sequence"/>
</dbReference>
<evidence type="ECO:0000256" key="1">
    <source>
        <dbReference type="ARBA" id="ARBA00023125"/>
    </source>
</evidence>
<dbReference type="InterPro" id="IPR001647">
    <property type="entry name" value="HTH_TetR"/>
</dbReference>
<feature type="domain" description="HTH tetR-type" evidence="3">
    <location>
        <begin position="12"/>
        <end position="72"/>
    </location>
</feature>
<dbReference type="EMBL" id="PCGZ01000006">
    <property type="protein sequence ID" value="PKU90463.1"/>
    <property type="molecule type" value="Genomic_DNA"/>
</dbReference>
<protein>
    <submittedName>
        <fullName evidence="4">TetR family transcriptional regulator</fullName>
    </submittedName>
</protein>
<dbReference type="Gene3D" id="1.10.357.10">
    <property type="entry name" value="Tetracycline Repressor, domain 2"/>
    <property type="match status" value="1"/>
</dbReference>
<reference evidence="4 5" key="1">
    <citation type="submission" date="2017-10" db="EMBL/GenBank/DDBJ databases">
        <title>Bifidobacterium genomics.</title>
        <authorList>
            <person name="Lugli G.A."/>
            <person name="Milani C."/>
            <person name="Mancabelli L."/>
        </authorList>
    </citation>
    <scope>NUCLEOTIDE SEQUENCE [LARGE SCALE GENOMIC DNA]</scope>
    <source>
        <strain evidence="4 5">1524B</strain>
    </source>
</reference>